<accession>A0A7M7GSS6</accession>
<dbReference type="KEGG" id="ame:551769"/>
<protein>
    <recommendedName>
        <fullName evidence="7">GrpE protein homolog</fullName>
    </recommendedName>
</protein>
<dbReference type="CDD" id="cd00446">
    <property type="entry name" value="GrpE"/>
    <property type="match status" value="1"/>
</dbReference>
<dbReference type="SUPFAM" id="SSF58014">
    <property type="entry name" value="Coiled-coil domain of nucleotide exchange factor GrpE"/>
    <property type="match status" value="1"/>
</dbReference>
<keyword evidence="11" id="KW-1185">Reference proteome</keyword>
<dbReference type="PRINTS" id="PR00773">
    <property type="entry name" value="GRPEPROTEIN"/>
</dbReference>
<dbReference type="InterPro" id="IPR009012">
    <property type="entry name" value="GrpE_head"/>
</dbReference>
<dbReference type="FunFam" id="3.90.20.20:FF:000003">
    <property type="entry name" value="GrpE protein homolog"/>
    <property type="match status" value="1"/>
</dbReference>
<dbReference type="PROSITE" id="PS01071">
    <property type="entry name" value="GRPE"/>
    <property type="match status" value="1"/>
</dbReference>
<evidence type="ECO:0000256" key="5">
    <source>
        <dbReference type="ARBA" id="ARBA00023186"/>
    </source>
</evidence>
<dbReference type="EnsemblMetazoa" id="XM_006561036">
    <property type="protein sequence ID" value="XP_006561099"/>
    <property type="gene ID" value="LOC551769"/>
</dbReference>
<dbReference type="GO" id="GO:0051087">
    <property type="term" value="F:protein-folding chaperone binding"/>
    <property type="evidence" value="ECO:0007669"/>
    <property type="project" value="InterPro"/>
</dbReference>
<dbReference type="HAMAP" id="MF_01151">
    <property type="entry name" value="GrpE"/>
    <property type="match status" value="1"/>
</dbReference>
<dbReference type="PANTHER" id="PTHR21237">
    <property type="entry name" value="GRPE PROTEIN"/>
    <property type="match status" value="1"/>
</dbReference>
<keyword evidence="5 7" id="KW-0143">Chaperone</keyword>
<comment type="similarity">
    <text evidence="2 8">Belongs to the GrpE family.</text>
</comment>
<dbReference type="CTD" id="36508"/>
<dbReference type="GO" id="GO:0051082">
    <property type="term" value="F:unfolded protein binding"/>
    <property type="evidence" value="ECO:0007669"/>
    <property type="project" value="TreeGrafter"/>
</dbReference>
<evidence type="ECO:0000256" key="7">
    <source>
        <dbReference type="RuleBase" id="RU000640"/>
    </source>
</evidence>
<dbReference type="GO" id="GO:0030150">
    <property type="term" value="P:protein import into mitochondrial matrix"/>
    <property type="evidence" value="ECO:0007669"/>
    <property type="project" value="TreeGrafter"/>
</dbReference>
<name>A0A7M7GSS6_APIME</name>
<evidence type="ECO:0000256" key="4">
    <source>
        <dbReference type="ARBA" id="ARBA00023128"/>
    </source>
</evidence>
<evidence type="ECO:0000313" key="10">
    <source>
        <dbReference type="EnsemblMetazoa" id="XP_006561099"/>
    </source>
</evidence>
<evidence type="ECO:0000256" key="9">
    <source>
        <dbReference type="SAM" id="Coils"/>
    </source>
</evidence>
<dbReference type="InterPro" id="IPR013805">
    <property type="entry name" value="GrpE_CC"/>
</dbReference>
<dbReference type="InterPro" id="IPR000740">
    <property type="entry name" value="GrpE"/>
</dbReference>
<evidence type="ECO:0000313" key="12">
    <source>
        <dbReference type="RefSeq" id="XP_006561099.1"/>
    </source>
</evidence>
<dbReference type="AlphaFoldDB" id="A0A7M7GSS6"/>
<keyword evidence="3" id="KW-0809">Transit peptide</keyword>
<evidence type="ECO:0000256" key="3">
    <source>
        <dbReference type="ARBA" id="ARBA00022946"/>
    </source>
</evidence>
<dbReference type="PANTHER" id="PTHR21237:SF23">
    <property type="entry name" value="GRPE PROTEIN HOMOLOG, MITOCHONDRIAL"/>
    <property type="match status" value="1"/>
</dbReference>
<keyword evidence="9" id="KW-0175">Coiled coil</keyword>
<evidence type="ECO:0000256" key="6">
    <source>
        <dbReference type="ARBA" id="ARBA00045572"/>
    </source>
</evidence>
<evidence type="ECO:0000256" key="2">
    <source>
        <dbReference type="ARBA" id="ARBA00009054"/>
    </source>
</evidence>
<keyword evidence="4 7" id="KW-0496">Mitochondrion</keyword>
<dbReference type="GO" id="GO:0042803">
    <property type="term" value="F:protein homodimerization activity"/>
    <property type="evidence" value="ECO:0007669"/>
    <property type="project" value="InterPro"/>
</dbReference>
<dbReference type="Gene3D" id="3.90.20.20">
    <property type="match status" value="1"/>
</dbReference>
<sequence>MKLRTMASFVVPVATRFTRVTIDSLHNINKNILLRLIQPSHVSWQRQEYSTITEEQKSESGEPVLELTENERKLKADIELINKELMDLKNHKNDLEDKYKRALADGENLRVRLNKQIQDAKMFGIQGFCKDLLEVADILGKATESVPKNELTEKNPHLKTLYEGLKMTEAQLHKVFKKHGLVSLNPLNEKFDPNQHEALFQQEVEGKEPGTIVVVSKLGYKLHERVVRPALVGVAKG</sequence>
<comment type="subcellular location">
    <subcellularLocation>
        <location evidence="1 7">Mitochondrion matrix</location>
    </subcellularLocation>
</comment>
<dbReference type="SUPFAM" id="SSF51064">
    <property type="entry name" value="Head domain of nucleotide exchange factor GrpE"/>
    <property type="match status" value="1"/>
</dbReference>
<gene>
    <name evidence="12" type="primary">LOC551769</name>
</gene>
<dbReference type="Pfam" id="PF01025">
    <property type="entry name" value="GrpE"/>
    <property type="match status" value="1"/>
</dbReference>
<dbReference type="GO" id="GO:0001405">
    <property type="term" value="C:PAM complex, Tim23 associated import motor"/>
    <property type="evidence" value="ECO:0007669"/>
    <property type="project" value="TreeGrafter"/>
</dbReference>
<dbReference type="OrthoDB" id="201635at2759"/>
<organism evidence="10">
    <name type="scientific">Apis mellifera</name>
    <name type="common">Honeybee</name>
    <dbReference type="NCBI Taxonomy" id="7460"/>
    <lineage>
        <taxon>Eukaryota</taxon>
        <taxon>Metazoa</taxon>
        <taxon>Ecdysozoa</taxon>
        <taxon>Arthropoda</taxon>
        <taxon>Hexapoda</taxon>
        <taxon>Insecta</taxon>
        <taxon>Pterygota</taxon>
        <taxon>Neoptera</taxon>
        <taxon>Endopterygota</taxon>
        <taxon>Hymenoptera</taxon>
        <taxon>Apocrita</taxon>
        <taxon>Aculeata</taxon>
        <taxon>Apoidea</taxon>
        <taxon>Anthophila</taxon>
        <taxon>Apidae</taxon>
        <taxon>Apis</taxon>
    </lineage>
</organism>
<dbReference type="Gene3D" id="2.30.22.10">
    <property type="entry name" value="Head domain of nucleotide exchange factor GrpE"/>
    <property type="match status" value="1"/>
</dbReference>
<dbReference type="GO" id="GO:0006457">
    <property type="term" value="P:protein folding"/>
    <property type="evidence" value="ECO:0007669"/>
    <property type="project" value="InterPro"/>
</dbReference>
<feature type="coiled-coil region" evidence="9">
    <location>
        <begin position="64"/>
        <end position="112"/>
    </location>
</feature>
<reference evidence="10" key="1">
    <citation type="submission" date="2021-01" db="UniProtKB">
        <authorList>
            <consortium name="EnsemblMetazoa"/>
        </authorList>
    </citation>
    <scope>IDENTIFICATION</scope>
    <source>
        <strain evidence="10">DH4</strain>
    </source>
</reference>
<dbReference type="Proteomes" id="UP000005203">
    <property type="component" value="Linkage group LG15"/>
</dbReference>
<comment type="function">
    <text evidence="6">Essential component of the PAM complex, a complex required for the translocation of transit peptide-containing proteins from the inner membrane into the mitochondrial matrix in an ATP-dependent manner. Seems to control the nucleotide-dependent binding of mitochondrial HSP70 to substrate proteins.</text>
</comment>
<dbReference type="GO" id="GO:0000774">
    <property type="term" value="F:adenyl-nucleotide exchange factor activity"/>
    <property type="evidence" value="ECO:0007669"/>
    <property type="project" value="InterPro"/>
</dbReference>
<dbReference type="FunFam" id="2.30.22.10:FF:000002">
    <property type="entry name" value="GrpE protein homolog"/>
    <property type="match status" value="1"/>
</dbReference>
<evidence type="ECO:0000256" key="1">
    <source>
        <dbReference type="ARBA" id="ARBA00004305"/>
    </source>
</evidence>
<evidence type="ECO:0000313" key="11">
    <source>
        <dbReference type="Proteomes" id="UP000005203"/>
    </source>
</evidence>
<evidence type="ECO:0000256" key="8">
    <source>
        <dbReference type="RuleBase" id="RU004478"/>
    </source>
</evidence>
<dbReference type="GeneID" id="551769"/>
<accession>A0A8B6YV93</accession>
<reference evidence="12" key="2">
    <citation type="submission" date="2025-04" db="UniProtKB">
        <authorList>
            <consortium name="RefSeq"/>
        </authorList>
    </citation>
    <scope>IDENTIFICATION</scope>
    <source>
        <strain evidence="12">DH4</strain>
        <tissue evidence="12">Whole body</tissue>
    </source>
</reference>
<dbReference type="RefSeq" id="XP_006561099.1">
    <property type="nucleotide sequence ID" value="XM_006561036.3"/>
</dbReference>
<proteinExistence type="inferred from homology"/>